<dbReference type="InterPro" id="IPR029058">
    <property type="entry name" value="AB_hydrolase_fold"/>
</dbReference>
<dbReference type="PANTHER" id="PTHR23024:SF577">
    <property type="entry name" value="CARBOXYLESTERASE 2-RELATED"/>
    <property type="match status" value="1"/>
</dbReference>
<dbReference type="Gene3D" id="3.40.50.1820">
    <property type="entry name" value="alpha/beta hydrolase"/>
    <property type="match status" value="1"/>
</dbReference>
<dbReference type="InterPro" id="IPR050466">
    <property type="entry name" value="Carboxylest/Gibb_receptor"/>
</dbReference>
<comment type="caution">
    <text evidence="1">The sequence shown here is derived from an EMBL/GenBank/DDBJ whole genome shotgun (WGS) entry which is preliminary data.</text>
</comment>
<dbReference type="Proteomes" id="UP001177140">
    <property type="component" value="Unassembled WGS sequence"/>
</dbReference>
<dbReference type="PANTHER" id="PTHR23024">
    <property type="entry name" value="ARYLACETAMIDE DEACETYLASE"/>
    <property type="match status" value="1"/>
</dbReference>
<keyword evidence="2" id="KW-1185">Reference proteome</keyword>
<proteinExistence type="predicted"/>
<evidence type="ECO:0008006" key="3">
    <source>
        <dbReference type="Google" id="ProtNLM"/>
    </source>
</evidence>
<sequence length="113" mass="12552">MSNSEEIAHDFAPFPRVYKNGRVERLMGTEVVPPSIEDPKTGVSSKDVVIIPETGVSARLYVPKLIQNNKKLPLLVYFHGGGFCIDTPFSPTYHYKSSARALHVKHQVITSLS</sequence>
<organism evidence="1 2">
    <name type="scientific">Papaver nudicaule</name>
    <name type="common">Iceland poppy</name>
    <dbReference type="NCBI Taxonomy" id="74823"/>
    <lineage>
        <taxon>Eukaryota</taxon>
        <taxon>Viridiplantae</taxon>
        <taxon>Streptophyta</taxon>
        <taxon>Embryophyta</taxon>
        <taxon>Tracheophyta</taxon>
        <taxon>Spermatophyta</taxon>
        <taxon>Magnoliopsida</taxon>
        <taxon>Ranunculales</taxon>
        <taxon>Papaveraceae</taxon>
        <taxon>Papaveroideae</taxon>
        <taxon>Papaver</taxon>
    </lineage>
</organism>
<dbReference type="SUPFAM" id="SSF53474">
    <property type="entry name" value="alpha/beta-Hydrolases"/>
    <property type="match status" value="1"/>
</dbReference>
<gene>
    <name evidence="1" type="ORF">MKW94_020255</name>
</gene>
<reference evidence="1" key="1">
    <citation type="submission" date="2022-03" db="EMBL/GenBank/DDBJ databases">
        <title>A functionally conserved STORR gene fusion in Papaver species that diverged 16.8 million years ago.</title>
        <authorList>
            <person name="Catania T."/>
        </authorList>
    </citation>
    <scope>NUCLEOTIDE SEQUENCE</scope>
    <source>
        <strain evidence="1">S-191538</strain>
    </source>
</reference>
<accession>A0AA41VES8</accession>
<evidence type="ECO:0000313" key="2">
    <source>
        <dbReference type="Proteomes" id="UP001177140"/>
    </source>
</evidence>
<evidence type="ECO:0000313" key="1">
    <source>
        <dbReference type="EMBL" id="MCL7039863.1"/>
    </source>
</evidence>
<protein>
    <recommendedName>
        <fullName evidence="3">Alpha/beta hydrolase fold-3 domain-containing protein</fullName>
    </recommendedName>
</protein>
<dbReference type="EMBL" id="JAJJMA010205789">
    <property type="protein sequence ID" value="MCL7039863.1"/>
    <property type="molecule type" value="Genomic_DNA"/>
</dbReference>
<dbReference type="AlphaFoldDB" id="A0AA41VES8"/>
<name>A0AA41VES8_PAPNU</name>